<keyword evidence="2" id="KW-1003">Cell membrane</keyword>
<proteinExistence type="predicted"/>
<name>A0ABW5KG14_9SPHI</name>
<evidence type="ECO:0000256" key="3">
    <source>
        <dbReference type="ARBA" id="ARBA00022692"/>
    </source>
</evidence>
<keyword evidence="8" id="KW-1185">Reference proteome</keyword>
<keyword evidence="4 6" id="KW-1133">Transmembrane helix</keyword>
<dbReference type="RefSeq" id="WP_380902064.1">
    <property type="nucleotide sequence ID" value="NZ_JBHUEG010000007.1"/>
</dbReference>
<comment type="subcellular location">
    <subcellularLocation>
        <location evidence="1">Cell membrane</location>
        <topology evidence="1">Multi-pass membrane protein</topology>
    </subcellularLocation>
</comment>
<evidence type="ECO:0000313" key="7">
    <source>
        <dbReference type="EMBL" id="MFD2547373.1"/>
    </source>
</evidence>
<dbReference type="PANTHER" id="PTHR37693:SF1">
    <property type="entry name" value="INTEGRAL MEMBRANE PROTEIN"/>
    <property type="match status" value="1"/>
</dbReference>
<evidence type="ECO:0000256" key="1">
    <source>
        <dbReference type="ARBA" id="ARBA00004651"/>
    </source>
</evidence>
<sequence length="339" mass="37815">MLRRKQWVKFLIIISVIVPIGFFIYHTDFEAVVTELSDVGIQSFYIVLITASAYLLGTYGWWVCLGKERHHISLLRLFMIRQVGETVGLYNPSSVIGGDLLKVVLLRNRGIAKDTLAESVVVSRVTAVLSQLSLSIVAACWLLGHAAATLPSFLRYVCVFCMLLLAIGLILFVVGLGRPPRRAPAESAAPIGWFKILQTRIVLLTAQTRCFFRHKKRAFWLSYLFFALHWVVGSLEFYLILIFLGYPVSPMHGILLDMGVIVIKSTGAFIPGQLGIEELGNKLVLAAIGIQASSIWITVSILRRARQLFWIGIGVVCYLFIRKSGSLNFAIHGDPIRQP</sequence>
<keyword evidence="5 6" id="KW-0472">Membrane</keyword>
<feature type="transmembrane region" description="Helical" evidence="6">
    <location>
        <begin position="45"/>
        <end position="65"/>
    </location>
</feature>
<evidence type="ECO:0000313" key="8">
    <source>
        <dbReference type="Proteomes" id="UP001597545"/>
    </source>
</evidence>
<feature type="transmembrane region" description="Helical" evidence="6">
    <location>
        <begin position="283"/>
        <end position="302"/>
    </location>
</feature>
<dbReference type="PANTHER" id="PTHR37693">
    <property type="entry name" value="PHOSPHATIDYLGLYCEROL LYSYLTRANSFERASE"/>
    <property type="match status" value="1"/>
</dbReference>
<feature type="transmembrane region" description="Helical" evidence="6">
    <location>
        <begin position="125"/>
        <end position="147"/>
    </location>
</feature>
<evidence type="ECO:0000256" key="6">
    <source>
        <dbReference type="SAM" id="Phobius"/>
    </source>
</evidence>
<evidence type="ECO:0000256" key="5">
    <source>
        <dbReference type="ARBA" id="ARBA00023136"/>
    </source>
</evidence>
<dbReference type="InterPro" id="IPR022791">
    <property type="entry name" value="L-PG_synthase/AglD"/>
</dbReference>
<accession>A0ABW5KG14</accession>
<organism evidence="7 8">
    <name type="scientific">Sphingobacterium suaedae</name>
    <dbReference type="NCBI Taxonomy" id="1686402"/>
    <lineage>
        <taxon>Bacteria</taxon>
        <taxon>Pseudomonadati</taxon>
        <taxon>Bacteroidota</taxon>
        <taxon>Sphingobacteriia</taxon>
        <taxon>Sphingobacteriales</taxon>
        <taxon>Sphingobacteriaceae</taxon>
        <taxon>Sphingobacterium</taxon>
    </lineage>
</organism>
<dbReference type="Proteomes" id="UP001597545">
    <property type="component" value="Unassembled WGS sequence"/>
</dbReference>
<feature type="transmembrane region" description="Helical" evidence="6">
    <location>
        <begin position="218"/>
        <end position="246"/>
    </location>
</feature>
<evidence type="ECO:0000256" key="4">
    <source>
        <dbReference type="ARBA" id="ARBA00022989"/>
    </source>
</evidence>
<comment type="caution">
    <text evidence="7">The sequence shown here is derived from an EMBL/GenBank/DDBJ whole genome shotgun (WGS) entry which is preliminary data.</text>
</comment>
<keyword evidence="3 6" id="KW-0812">Transmembrane</keyword>
<dbReference type="Pfam" id="PF03706">
    <property type="entry name" value="LPG_synthase_TM"/>
    <property type="match status" value="1"/>
</dbReference>
<protein>
    <submittedName>
        <fullName evidence="7">Lysylphosphatidylglycerol synthase transmembrane domain-containing protein</fullName>
    </submittedName>
</protein>
<dbReference type="EMBL" id="JBHULR010000003">
    <property type="protein sequence ID" value="MFD2547373.1"/>
    <property type="molecule type" value="Genomic_DNA"/>
</dbReference>
<gene>
    <name evidence="7" type="ORF">ACFSR5_06900</name>
</gene>
<feature type="transmembrane region" description="Helical" evidence="6">
    <location>
        <begin position="308"/>
        <end position="331"/>
    </location>
</feature>
<evidence type="ECO:0000256" key="2">
    <source>
        <dbReference type="ARBA" id="ARBA00022475"/>
    </source>
</evidence>
<reference evidence="8" key="1">
    <citation type="journal article" date="2019" name="Int. J. Syst. Evol. Microbiol.">
        <title>The Global Catalogue of Microorganisms (GCM) 10K type strain sequencing project: providing services to taxonomists for standard genome sequencing and annotation.</title>
        <authorList>
            <consortium name="The Broad Institute Genomics Platform"/>
            <consortium name="The Broad Institute Genome Sequencing Center for Infectious Disease"/>
            <person name="Wu L."/>
            <person name="Ma J."/>
        </authorList>
    </citation>
    <scope>NUCLEOTIDE SEQUENCE [LARGE SCALE GENOMIC DNA]</scope>
    <source>
        <strain evidence="8">KCTC 42662</strain>
    </source>
</reference>
<feature type="transmembrane region" description="Helical" evidence="6">
    <location>
        <begin position="7"/>
        <end position="25"/>
    </location>
</feature>
<feature type="transmembrane region" description="Helical" evidence="6">
    <location>
        <begin position="153"/>
        <end position="174"/>
    </location>
</feature>